<proteinExistence type="predicted"/>
<evidence type="ECO:0000313" key="2">
    <source>
        <dbReference type="Proteomes" id="UP000243975"/>
    </source>
</evidence>
<protein>
    <submittedName>
        <fullName evidence="1">Uncharacterized protein</fullName>
    </submittedName>
</protein>
<dbReference type="EMBL" id="LEKV01005337">
    <property type="protein sequence ID" value="KVH88792.1"/>
    <property type="molecule type" value="Genomic_DNA"/>
</dbReference>
<dbReference type="Proteomes" id="UP000243975">
    <property type="component" value="Unassembled WGS sequence"/>
</dbReference>
<dbReference type="AlphaFoldDB" id="A0A118JSN5"/>
<organism evidence="1 2">
    <name type="scientific">Cynara cardunculus var. scolymus</name>
    <name type="common">Globe artichoke</name>
    <name type="synonym">Cynara scolymus</name>
    <dbReference type="NCBI Taxonomy" id="59895"/>
    <lineage>
        <taxon>Eukaryota</taxon>
        <taxon>Viridiplantae</taxon>
        <taxon>Streptophyta</taxon>
        <taxon>Embryophyta</taxon>
        <taxon>Tracheophyta</taxon>
        <taxon>Spermatophyta</taxon>
        <taxon>Magnoliopsida</taxon>
        <taxon>eudicotyledons</taxon>
        <taxon>Gunneridae</taxon>
        <taxon>Pentapetalae</taxon>
        <taxon>asterids</taxon>
        <taxon>campanulids</taxon>
        <taxon>Asterales</taxon>
        <taxon>Asteraceae</taxon>
        <taxon>Carduoideae</taxon>
        <taxon>Cardueae</taxon>
        <taxon>Carduinae</taxon>
        <taxon>Cynara</taxon>
    </lineage>
</organism>
<accession>A0A118JSN5</accession>
<evidence type="ECO:0000313" key="1">
    <source>
        <dbReference type="EMBL" id="KVH88792.1"/>
    </source>
</evidence>
<gene>
    <name evidence="1" type="ORF">Ccrd_025618</name>
</gene>
<reference evidence="1 2" key="1">
    <citation type="journal article" date="2016" name="Sci. Rep.">
        <title>The genome sequence of the outbreeding globe artichoke constructed de novo incorporating a phase-aware low-pass sequencing strategy of F1 progeny.</title>
        <authorList>
            <person name="Scaglione D."/>
            <person name="Reyes-Chin-Wo S."/>
            <person name="Acquadro A."/>
            <person name="Froenicke L."/>
            <person name="Portis E."/>
            <person name="Beitel C."/>
            <person name="Tirone M."/>
            <person name="Mauro R."/>
            <person name="Lo Monaco A."/>
            <person name="Mauromicale G."/>
            <person name="Faccioli P."/>
            <person name="Cattivelli L."/>
            <person name="Rieseberg L."/>
            <person name="Michelmore R."/>
            <person name="Lanteri S."/>
        </authorList>
    </citation>
    <scope>NUCLEOTIDE SEQUENCE [LARGE SCALE GENOMIC DNA]</scope>
    <source>
        <strain evidence="1">2C</strain>
    </source>
</reference>
<keyword evidence="2" id="KW-1185">Reference proteome</keyword>
<sequence>MFLHVHTKQGLPGWLLIVPEQGACRLVSCFSLHLPKLIDRGACRLLSCFSLHLPKLINRGGYHKKVLRFNSYRL</sequence>
<comment type="caution">
    <text evidence="1">The sequence shown here is derived from an EMBL/GenBank/DDBJ whole genome shotgun (WGS) entry which is preliminary data.</text>
</comment>
<name>A0A118JSN5_CYNCS</name>
<dbReference type="Gramene" id="KVH88792">
    <property type="protein sequence ID" value="KVH88792"/>
    <property type="gene ID" value="Ccrd_025618"/>
</dbReference>